<keyword evidence="5" id="KW-1185">Reference proteome</keyword>
<comment type="caution">
    <text evidence="4">The sequence shown here is derived from an EMBL/GenBank/DDBJ whole genome shotgun (WGS) entry which is preliminary data.</text>
</comment>
<dbReference type="SMART" id="SM01012">
    <property type="entry name" value="ANTAR"/>
    <property type="match status" value="1"/>
</dbReference>
<dbReference type="PANTHER" id="PTHR43367">
    <property type="match status" value="1"/>
</dbReference>
<accession>A0ABV5Z7K0</accession>
<dbReference type="EMBL" id="JBHLZN010000001">
    <property type="protein sequence ID" value="MFB9885260.1"/>
    <property type="molecule type" value="Genomic_DNA"/>
</dbReference>
<dbReference type="InterPro" id="IPR005561">
    <property type="entry name" value="ANTAR"/>
</dbReference>
<dbReference type="Gene3D" id="3.40.50.2300">
    <property type="match status" value="1"/>
</dbReference>
<dbReference type="Gene3D" id="1.10.10.10">
    <property type="entry name" value="Winged helix-like DNA-binding domain superfamily/Winged helix DNA-binding domain"/>
    <property type="match status" value="1"/>
</dbReference>
<evidence type="ECO:0000313" key="4">
    <source>
        <dbReference type="EMBL" id="MFB9885260.1"/>
    </source>
</evidence>
<dbReference type="PROSITE" id="PS50921">
    <property type="entry name" value="ANTAR"/>
    <property type="match status" value="1"/>
</dbReference>
<keyword evidence="1" id="KW-0597">Phosphoprotein</keyword>
<reference evidence="4 5" key="1">
    <citation type="submission" date="2024-09" db="EMBL/GenBank/DDBJ databases">
        <authorList>
            <person name="Sun Q."/>
            <person name="Mori K."/>
        </authorList>
    </citation>
    <scope>NUCLEOTIDE SEQUENCE [LARGE SCALE GENOMIC DNA]</scope>
    <source>
        <strain evidence="4 5">ATCC 51285</strain>
    </source>
</reference>
<proteinExistence type="predicted"/>
<evidence type="ECO:0000259" key="3">
    <source>
        <dbReference type="PROSITE" id="PS50921"/>
    </source>
</evidence>
<evidence type="ECO:0000259" key="2">
    <source>
        <dbReference type="PROSITE" id="PS50110"/>
    </source>
</evidence>
<dbReference type="RefSeq" id="WP_027313152.1">
    <property type="nucleotide sequence ID" value="NZ_JBHLZN010000001.1"/>
</dbReference>
<dbReference type="InterPro" id="IPR011006">
    <property type="entry name" value="CheY-like_superfamily"/>
</dbReference>
<gene>
    <name evidence="4" type="ORF">ACFFLH_02375</name>
</gene>
<dbReference type="InterPro" id="IPR001789">
    <property type="entry name" value="Sig_transdc_resp-reg_receiver"/>
</dbReference>
<protein>
    <submittedName>
        <fullName evidence="4">ANTAR domain-containing response regulator</fullName>
    </submittedName>
</protein>
<name>A0ABV5Z7K0_9GAMM</name>
<dbReference type="SMART" id="SM00448">
    <property type="entry name" value="REC"/>
    <property type="match status" value="1"/>
</dbReference>
<dbReference type="PROSITE" id="PS50110">
    <property type="entry name" value="RESPONSE_REGULATORY"/>
    <property type="match status" value="1"/>
</dbReference>
<dbReference type="Pfam" id="PF00072">
    <property type="entry name" value="Response_reg"/>
    <property type="match status" value="1"/>
</dbReference>
<dbReference type="Proteomes" id="UP001589628">
    <property type="component" value="Unassembled WGS sequence"/>
</dbReference>
<dbReference type="PANTHER" id="PTHR43367:SF1">
    <property type="entry name" value="TWO-COMPONENT RESPONSE REGULATOR-LIKE APRR6-RELATED"/>
    <property type="match status" value="1"/>
</dbReference>
<evidence type="ECO:0000256" key="1">
    <source>
        <dbReference type="PROSITE-ProRule" id="PRU00169"/>
    </source>
</evidence>
<evidence type="ECO:0000313" key="5">
    <source>
        <dbReference type="Proteomes" id="UP001589628"/>
    </source>
</evidence>
<feature type="domain" description="ANTAR" evidence="3">
    <location>
        <begin position="131"/>
        <end position="192"/>
    </location>
</feature>
<feature type="domain" description="Response regulatory" evidence="2">
    <location>
        <begin position="11"/>
        <end position="125"/>
    </location>
</feature>
<organism evidence="4 5">
    <name type="scientific">Balneatrix alpica</name>
    <dbReference type="NCBI Taxonomy" id="75684"/>
    <lineage>
        <taxon>Bacteria</taxon>
        <taxon>Pseudomonadati</taxon>
        <taxon>Pseudomonadota</taxon>
        <taxon>Gammaproteobacteria</taxon>
        <taxon>Oceanospirillales</taxon>
        <taxon>Balneatrichaceae</taxon>
        <taxon>Balneatrix</taxon>
    </lineage>
</organism>
<dbReference type="Pfam" id="PF03861">
    <property type="entry name" value="ANTAR"/>
    <property type="match status" value="1"/>
</dbReference>
<dbReference type="SUPFAM" id="SSF52172">
    <property type="entry name" value="CheY-like"/>
    <property type="match status" value="1"/>
</dbReference>
<feature type="modified residue" description="4-aspartylphosphate" evidence="1">
    <location>
        <position position="61"/>
    </location>
</feature>
<dbReference type="InterPro" id="IPR036388">
    <property type="entry name" value="WH-like_DNA-bd_sf"/>
</dbReference>
<dbReference type="PIRSF" id="PIRSF036382">
    <property type="entry name" value="RR_antiterm"/>
    <property type="match status" value="1"/>
</dbReference>
<sequence>MQDSKPSAAARVLIIDDERGRSAMLEQALADQGYTVVGRIRTGLGLLKAVDDIQPDIIIIDINAPDRDILEHMSMLHKHLPKPVVMFAEDDRPEVIESAIRAGVSAYVVDGMQPKRVRSILQVATARFREYRALQDELEKTRDQLESRRIVDKAKGLLMKHKGMDEDEAYKALRSMAMSSNRKLVDVARSVTQVLELLNT</sequence>
<dbReference type="InterPro" id="IPR008327">
    <property type="entry name" value="Sig_transdc_resp-reg_antiterm"/>
</dbReference>